<accession>A0A318J597</accession>
<dbReference type="SUPFAM" id="SSF51905">
    <property type="entry name" value="FAD/NAD(P)-binding domain"/>
    <property type="match status" value="2"/>
</dbReference>
<comment type="similarity">
    <text evidence="3">Belongs to the lysine N(6)-hydroxylase/L-ornithine N(5)-oxygenase family.</text>
</comment>
<protein>
    <submittedName>
        <fullName evidence="8">Lysine/ornithine N-monooxygenase</fullName>
    </submittedName>
</protein>
<evidence type="ECO:0000256" key="2">
    <source>
        <dbReference type="ARBA" id="ARBA00004924"/>
    </source>
</evidence>
<dbReference type="EMBL" id="QJKC01000022">
    <property type="protein sequence ID" value="PXX41810.1"/>
    <property type="molecule type" value="Genomic_DNA"/>
</dbReference>
<keyword evidence="7" id="KW-0560">Oxidoreductase</keyword>
<dbReference type="PANTHER" id="PTHR42802">
    <property type="entry name" value="MONOOXYGENASE"/>
    <property type="match status" value="1"/>
</dbReference>
<proteinExistence type="inferred from homology"/>
<dbReference type="PROSITE" id="PS51257">
    <property type="entry name" value="PROKAR_LIPOPROTEIN"/>
    <property type="match status" value="1"/>
</dbReference>
<dbReference type="PANTHER" id="PTHR42802:SF1">
    <property type="entry name" value="L-ORNITHINE N(5)-MONOOXYGENASE"/>
    <property type="match status" value="1"/>
</dbReference>
<comment type="cofactor">
    <cofactor evidence="1">
        <name>FAD</name>
        <dbReference type="ChEBI" id="CHEBI:57692"/>
    </cofactor>
</comment>
<dbReference type="GO" id="GO:0004497">
    <property type="term" value="F:monooxygenase activity"/>
    <property type="evidence" value="ECO:0007669"/>
    <property type="project" value="UniProtKB-KW"/>
</dbReference>
<dbReference type="RefSeq" id="WP_110313735.1">
    <property type="nucleotide sequence ID" value="NZ_QJKC01000022.1"/>
</dbReference>
<dbReference type="OrthoDB" id="7527071at2"/>
<evidence type="ECO:0000256" key="4">
    <source>
        <dbReference type="ARBA" id="ARBA00022630"/>
    </source>
</evidence>
<gene>
    <name evidence="8" type="ORF">DFR38_12232</name>
</gene>
<dbReference type="Proteomes" id="UP000248395">
    <property type="component" value="Unassembled WGS sequence"/>
</dbReference>
<dbReference type="AlphaFoldDB" id="A0A318J597"/>
<keyword evidence="9" id="KW-1185">Reference proteome</keyword>
<keyword evidence="4" id="KW-0285">Flavoprotein</keyword>
<sequence length="439" mass="50164">MNGKIHDFVAIGIGPFNLGLACLTQPLEGLDGVFLDQAAGFDWHPGMLLENATLQTPFLADLVTLADPTSRFSFLNYLKSSGRIYAFYIREDFFMLRQEYNQYCQWVCAQLDSLRWQRQVERVAYDEINSLYQVYCQNLASGELELYRARHLVLGTGTVPLWPACCQSVRQQASHSASYLADKAALQRQPSITIIGSGQSAAEIYYDLLQDIDRYGYQLNWLTRSPRFFPLEYTKLTLELTSPEYVDYFHQLPLSQRDQLLQQQKGLFKGINASLINDIHELLYRKHLNGKPDTLLLANTALSDCRYDKAQGLFQLELQQLEQQQRFSLQTAGLVLATGYGYRQPAFLAPIAGRIRRDEHGRFAVARDYSIDAEHRLFVQNAELHTHGLSSPDLGMACYRNARLIRSISGVEHYPVEQRIAFQQFTAPERQPDPERLSA</sequence>
<reference evidence="8 9" key="1">
    <citation type="submission" date="2018-05" db="EMBL/GenBank/DDBJ databases">
        <title>Genomic Encyclopedia of Type Strains, Phase IV (KMG-IV): sequencing the most valuable type-strain genomes for metagenomic binning, comparative biology and taxonomic classification.</title>
        <authorList>
            <person name="Goeker M."/>
        </authorList>
    </citation>
    <scope>NUCLEOTIDE SEQUENCE [LARGE SCALE GENOMIC DNA]</scope>
    <source>
        <strain evidence="8 9">DSM 25134</strain>
    </source>
</reference>
<comment type="pathway">
    <text evidence="2">Siderophore biosynthesis.</text>
</comment>
<dbReference type="InterPro" id="IPR036188">
    <property type="entry name" value="FAD/NAD-bd_sf"/>
</dbReference>
<keyword evidence="6" id="KW-0521">NADP</keyword>
<keyword evidence="5" id="KW-0274">FAD</keyword>
<keyword evidence="8" id="KW-0503">Monooxygenase</keyword>
<evidence type="ECO:0000256" key="5">
    <source>
        <dbReference type="ARBA" id="ARBA00022827"/>
    </source>
</evidence>
<dbReference type="InterPro" id="IPR025700">
    <property type="entry name" value="Lys/Orn_oxygenase"/>
</dbReference>
<dbReference type="Gene3D" id="3.50.50.60">
    <property type="entry name" value="FAD/NAD(P)-binding domain"/>
    <property type="match status" value="1"/>
</dbReference>
<evidence type="ECO:0000256" key="7">
    <source>
        <dbReference type="ARBA" id="ARBA00023002"/>
    </source>
</evidence>
<evidence type="ECO:0000256" key="1">
    <source>
        <dbReference type="ARBA" id="ARBA00001974"/>
    </source>
</evidence>
<evidence type="ECO:0000256" key="3">
    <source>
        <dbReference type="ARBA" id="ARBA00007588"/>
    </source>
</evidence>
<organism evidence="8 9">
    <name type="scientific">Aquitalea magnusonii</name>
    <dbReference type="NCBI Taxonomy" id="332411"/>
    <lineage>
        <taxon>Bacteria</taxon>
        <taxon>Pseudomonadati</taxon>
        <taxon>Pseudomonadota</taxon>
        <taxon>Betaproteobacteria</taxon>
        <taxon>Neisseriales</taxon>
        <taxon>Chromobacteriaceae</taxon>
        <taxon>Aquitalea</taxon>
    </lineage>
</organism>
<evidence type="ECO:0000256" key="6">
    <source>
        <dbReference type="ARBA" id="ARBA00022857"/>
    </source>
</evidence>
<comment type="caution">
    <text evidence="8">The sequence shown here is derived from an EMBL/GenBank/DDBJ whole genome shotgun (WGS) entry which is preliminary data.</text>
</comment>
<dbReference type="Pfam" id="PF13434">
    <property type="entry name" value="Lys_Orn_oxgnase"/>
    <property type="match status" value="1"/>
</dbReference>
<evidence type="ECO:0000313" key="9">
    <source>
        <dbReference type="Proteomes" id="UP000248395"/>
    </source>
</evidence>
<evidence type="ECO:0000313" key="8">
    <source>
        <dbReference type="EMBL" id="PXX41810.1"/>
    </source>
</evidence>
<name>A0A318J597_9NEIS</name>